<comment type="caution">
    <text evidence="2">The sequence shown here is derived from an EMBL/GenBank/DDBJ whole genome shotgun (WGS) entry which is preliminary data.</text>
</comment>
<feature type="compositionally biased region" description="Basic and acidic residues" evidence="1">
    <location>
        <begin position="135"/>
        <end position="146"/>
    </location>
</feature>
<accession>A0ABQ9Y1R9</accession>
<proteinExistence type="predicted"/>
<dbReference type="EMBL" id="JARBJD010000044">
    <property type="protein sequence ID" value="KAK2957677.1"/>
    <property type="molecule type" value="Genomic_DNA"/>
</dbReference>
<organism evidence="2 3">
    <name type="scientific">Blattamonas nauphoetae</name>
    <dbReference type="NCBI Taxonomy" id="2049346"/>
    <lineage>
        <taxon>Eukaryota</taxon>
        <taxon>Metamonada</taxon>
        <taxon>Preaxostyla</taxon>
        <taxon>Oxymonadida</taxon>
        <taxon>Blattamonas</taxon>
    </lineage>
</organism>
<gene>
    <name evidence="2" type="ORF">BLNAU_7332</name>
</gene>
<reference evidence="2 3" key="1">
    <citation type="journal article" date="2022" name="bioRxiv">
        <title>Genomics of Preaxostyla Flagellates Illuminates Evolutionary Transitions and the Path Towards Mitochondrial Loss.</title>
        <authorList>
            <person name="Novak L.V.F."/>
            <person name="Treitli S.C."/>
            <person name="Pyrih J."/>
            <person name="Halakuc P."/>
            <person name="Pipaliya S.V."/>
            <person name="Vacek V."/>
            <person name="Brzon O."/>
            <person name="Soukal P."/>
            <person name="Eme L."/>
            <person name="Dacks J.B."/>
            <person name="Karnkowska A."/>
            <person name="Elias M."/>
            <person name="Hampl V."/>
        </authorList>
    </citation>
    <scope>NUCLEOTIDE SEQUENCE [LARGE SCALE GENOMIC DNA]</scope>
    <source>
        <strain evidence="2">NAU3</strain>
        <tissue evidence="2">Gut</tissue>
    </source>
</reference>
<name>A0ABQ9Y1R9_9EUKA</name>
<evidence type="ECO:0000256" key="1">
    <source>
        <dbReference type="SAM" id="MobiDB-lite"/>
    </source>
</evidence>
<evidence type="ECO:0000313" key="3">
    <source>
        <dbReference type="Proteomes" id="UP001281761"/>
    </source>
</evidence>
<protein>
    <submittedName>
        <fullName evidence="2">Uncharacterized protein</fullName>
    </submittedName>
</protein>
<keyword evidence="3" id="KW-1185">Reference proteome</keyword>
<dbReference type="Proteomes" id="UP001281761">
    <property type="component" value="Unassembled WGS sequence"/>
</dbReference>
<evidence type="ECO:0000313" key="2">
    <source>
        <dbReference type="EMBL" id="KAK2957677.1"/>
    </source>
</evidence>
<sequence>MNPSLFERLRALEAQIIKSTQLPVPPFDVMSLQKPRWVSSNPFSDDSRDDFLRSVSEIPQTSTYPASALVLVQTCPLPAESRVRPLNQRRKNADADTVRKHTFYTYGPLTTAPSCPLNKSSRVLHHRKARKCRTVHNDRPSGEEQYGHPQLSL</sequence>
<feature type="region of interest" description="Disordered" evidence="1">
    <location>
        <begin position="126"/>
        <end position="153"/>
    </location>
</feature>